<feature type="transmembrane region" description="Helical" evidence="5">
    <location>
        <begin position="286"/>
        <end position="304"/>
    </location>
</feature>
<dbReference type="PANTHER" id="PTHR46214:SF8">
    <property type="entry name" value="RING_FYVE_PHD ZINC FINGER SUPERFAMILY PROTEIN"/>
    <property type="match status" value="1"/>
</dbReference>
<evidence type="ECO:0000259" key="6">
    <source>
        <dbReference type="PROSITE" id="PS51292"/>
    </source>
</evidence>
<sequence>MDQEEQKVLPGHLDPGTSENSSSSVNGVVPETIISVNSDEKESVCVGEEKNGVLNELGSELGSSKVLMNSQEHRVNQEVIDWCGGAEEPSRVDRGTSEDSSSLGGGVVSDTGIVINSDESLPVGGDDRGLGAKINELVSSMVPSKEIKRVSESERNSCVIDVKCSSGIVGDNRDGERVCRICHLGSEQSSHMTELVADDSNMTTTTDLIQLGCGCKDELGIAHSYCAEAWFKLRGNRLCEICGKTAKNVTGAVHSRFMEEWNERRFTAGSSNSSGRGGGCWRGQPFCNFLMACLVIAFVLPWFFRVNMF</sequence>
<dbReference type="Pfam" id="PF12906">
    <property type="entry name" value="RINGv"/>
    <property type="match status" value="1"/>
</dbReference>
<evidence type="ECO:0000256" key="2">
    <source>
        <dbReference type="ARBA" id="ARBA00022771"/>
    </source>
</evidence>
<gene>
    <name evidence="7" type="ORF">I3842_09G071100</name>
</gene>
<dbReference type="GO" id="GO:0008270">
    <property type="term" value="F:zinc ion binding"/>
    <property type="evidence" value="ECO:0007669"/>
    <property type="project" value="UniProtKB-KW"/>
</dbReference>
<dbReference type="Proteomes" id="UP000811246">
    <property type="component" value="Chromosome 9"/>
</dbReference>
<keyword evidence="5" id="KW-0472">Membrane</keyword>
<dbReference type="PROSITE" id="PS51292">
    <property type="entry name" value="ZF_RING_CH"/>
    <property type="match status" value="1"/>
</dbReference>
<protein>
    <recommendedName>
        <fullName evidence="6">RING-CH-type domain-containing protein</fullName>
    </recommendedName>
</protein>
<feature type="domain" description="RING-CH-type" evidence="6">
    <location>
        <begin position="171"/>
        <end position="249"/>
    </location>
</feature>
<comment type="caution">
    <text evidence="7">The sequence shown here is derived from an EMBL/GenBank/DDBJ whole genome shotgun (WGS) entry which is preliminary data.</text>
</comment>
<keyword evidence="5" id="KW-0812">Transmembrane</keyword>
<evidence type="ECO:0000256" key="4">
    <source>
        <dbReference type="SAM" id="MobiDB-lite"/>
    </source>
</evidence>
<feature type="region of interest" description="Disordered" evidence="4">
    <location>
        <begin position="1"/>
        <end position="26"/>
    </location>
</feature>
<evidence type="ECO:0000256" key="5">
    <source>
        <dbReference type="SAM" id="Phobius"/>
    </source>
</evidence>
<feature type="compositionally biased region" description="Low complexity" evidence="4">
    <location>
        <begin position="15"/>
        <end position="26"/>
    </location>
</feature>
<evidence type="ECO:0000256" key="1">
    <source>
        <dbReference type="ARBA" id="ARBA00022723"/>
    </source>
</evidence>
<dbReference type="InterPro" id="IPR011016">
    <property type="entry name" value="Znf_RING-CH"/>
</dbReference>
<dbReference type="PANTHER" id="PTHR46214">
    <property type="entry name" value="ZINC FINGER, RING-CH-TYPE"/>
    <property type="match status" value="1"/>
</dbReference>
<name>A0A922E3J0_CARIL</name>
<keyword evidence="3" id="KW-0862">Zinc</keyword>
<dbReference type="AlphaFoldDB" id="A0A922E3J0"/>
<reference evidence="7" key="1">
    <citation type="submission" date="2021-01" db="EMBL/GenBank/DDBJ databases">
        <authorList>
            <person name="Lovell J.T."/>
            <person name="Bentley N."/>
            <person name="Bhattarai G."/>
            <person name="Jenkins J.W."/>
            <person name="Sreedasyam A."/>
            <person name="Alarcon Y."/>
            <person name="Bock C."/>
            <person name="Boston L."/>
            <person name="Carlson J."/>
            <person name="Cervantes K."/>
            <person name="Clermont K."/>
            <person name="Krom N."/>
            <person name="Kubenka K."/>
            <person name="Mamidi S."/>
            <person name="Mattison C."/>
            <person name="Monteros M."/>
            <person name="Pisani C."/>
            <person name="Plott C."/>
            <person name="Rajasekar S."/>
            <person name="Rhein H.S."/>
            <person name="Rohla C."/>
            <person name="Song M."/>
            <person name="Hilaire R.S."/>
            <person name="Shu S."/>
            <person name="Wells L."/>
            <person name="Wang X."/>
            <person name="Webber J."/>
            <person name="Heerema R.J."/>
            <person name="Klein P."/>
            <person name="Conner P."/>
            <person name="Grauke L."/>
            <person name="Grimwood J."/>
            <person name="Schmutz J."/>
            <person name="Randall J.J."/>
        </authorList>
    </citation>
    <scope>NUCLEOTIDE SEQUENCE</scope>
    <source>
        <tissue evidence="7">Leaf</tissue>
    </source>
</reference>
<dbReference type="SMART" id="SM00744">
    <property type="entry name" value="RINGv"/>
    <property type="match status" value="1"/>
</dbReference>
<dbReference type="EMBL" id="CM031833">
    <property type="protein sequence ID" value="KAG6694922.1"/>
    <property type="molecule type" value="Genomic_DNA"/>
</dbReference>
<keyword evidence="2" id="KW-0863">Zinc-finger</keyword>
<accession>A0A922E3J0</accession>
<feature type="region of interest" description="Disordered" evidence="4">
    <location>
        <begin position="86"/>
        <end position="111"/>
    </location>
</feature>
<evidence type="ECO:0000313" key="7">
    <source>
        <dbReference type="EMBL" id="KAG6694922.1"/>
    </source>
</evidence>
<feature type="compositionally biased region" description="Basic and acidic residues" evidence="4">
    <location>
        <begin position="88"/>
        <end position="97"/>
    </location>
</feature>
<keyword evidence="5" id="KW-1133">Transmembrane helix</keyword>
<evidence type="ECO:0000256" key="3">
    <source>
        <dbReference type="ARBA" id="ARBA00022833"/>
    </source>
</evidence>
<proteinExistence type="predicted"/>
<organism evidence="7 8">
    <name type="scientific">Carya illinoinensis</name>
    <name type="common">Pecan</name>
    <dbReference type="NCBI Taxonomy" id="32201"/>
    <lineage>
        <taxon>Eukaryota</taxon>
        <taxon>Viridiplantae</taxon>
        <taxon>Streptophyta</taxon>
        <taxon>Embryophyta</taxon>
        <taxon>Tracheophyta</taxon>
        <taxon>Spermatophyta</taxon>
        <taxon>Magnoliopsida</taxon>
        <taxon>eudicotyledons</taxon>
        <taxon>Gunneridae</taxon>
        <taxon>Pentapetalae</taxon>
        <taxon>rosids</taxon>
        <taxon>fabids</taxon>
        <taxon>Fagales</taxon>
        <taxon>Juglandaceae</taxon>
        <taxon>Carya</taxon>
    </lineage>
</organism>
<keyword evidence="1" id="KW-0479">Metal-binding</keyword>
<evidence type="ECO:0000313" key="8">
    <source>
        <dbReference type="Proteomes" id="UP000811246"/>
    </source>
</evidence>